<dbReference type="EMBL" id="KN847533">
    <property type="protein sequence ID" value="KIW07388.1"/>
    <property type="molecule type" value="Genomic_DNA"/>
</dbReference>
<organism evidence="3 4">
    <name type="scientific">Verruconis gallopava</name>
    <dbReference type="NCBI Taxonomy" id="253628"/>
    <lineage>
        <taxon>Eukaryota</taxon>
        <taxon>Fungi</taxon>
        <taxon>Dikarya</taxon>
        <taxon>Ascomycota</taxon>
        <taxon>Pezizomycotina</taxon>
        <taxon>Dothideomycetes</taxon>
        <taxon>Pleosporomycetidae</taxon>
        <taxon>Venturiales</taxon>
        <taxon>Sympoventuriaceae</taxon>
        <taxon>Verruconis</taxon>
    </lineage>
</organism>
<dbReference type="VEuPathDB" id="FungiDB:PV09_02231"/>
<feature type="signal peptide" evidence="2">
    <location>
        <begin position="1"/>
        <end position="19"/>
    </location>
</feature>
<evidence type="ECO:0000313" key="4">
    <source>
        <dbReference type="Proteomes" id="UP000053259"/>
    </source>
</evidence>
<reference evidence="3 4" key="1">
    <citation type="submission" date="2015-01" db="EMBL/GenBank/DDBJ databases">
        <title>The Genome Sequence of Ochroconis gallopava CBS43764.</title>
        <authorList>
            <consortium name="The Broad Institute Genomics Platform"/>
            <person name="Cuomo C."/>
            <person name="de Hoog S."/>
            <person name="Gorbushina A."/>
            <person name="Stielow B."/>
            <person name="Teixiera M."/>
            <person name="Abouelleil A."/>
            <person name="Chapman S.B."/>
            <person name="Priest M."/>
            <person name="Young S.K."/>
            <person name="Wortman J."/>
            <person name="Nusbaum C."/>
            <person name="Birren B."/>
        </authorList>
    </citation>
    <scope>NUCLEOTIDE SEQUENCE [LARGE SCALE GENOMIC DNA]</scope>
    <source>
        <strain evidence="3 4">CBS 43764</strain>
    </source>
</reference>
<dbReference type="InParanoid" id="A0A0D2AKM6"/>
<dbReference type="HOGENOM" id="CLU_1262385_0_0_1"/>
<evidence type="ECO:0000313" key="3">
    <source>
        <dbReference type="EMBL" id="KIW07388.1"/>
    </source>
</evidence>
<keyword evidence="4" id="KW-1185">Reference proteome</keyword>
<keyword evidence="2" id="KW-0732">Signal</keyword>
<name>A0A0D2AKM6_9PEZI</name>
<sequence length="219" mass="22429">MNFKRLAQAALFLASLSSAIHLHERHIDLEERGGYGATPTGGSYQFAPGIQTATGDTCAAAFGNGYQTCREASGTVNRLCYNPSAGQQCCSASWSCPNGSFCMSDGSCCPNGMDPTNCGAKPATTSSSTSSIPSSTWAPSSWSSVSKPHTHNSTTSSWVPKTYATSFINTTSVKVTAAATGSYVVPTSASAPVSNDATTGSFRAATFVGAGVLAILASF</sequence>
<dbReference type="Proteomes" id="UP000053259">
    <property type="component" value="Unassembled WGS sequence"/>
</dbReference>
<accession>A0A0D2AKM6</accession>
<dbReference type="RefSeq" id="XP_016217257.1">
    <property type="nucleotide sequence ID" value="XM_016355241.1"/>
</dbReference>
<feature type="chain" id="PRO_5002238410" evidence="2">
    <location>
        <begin position="20"/>
        <end position="219"/>
    </location>
</feature>
<evidence type="ECO:0000256" key="2">
    <source>
        <dbReference type="SAM" id="SignalP"/>
    </source>
</evidence>
<protein>
    <submittedName>
        <fullName evidence="3">Uncharacterized protein</fullName>
    </submittedName>
</protein>
<gene>
    <name evidence="3" type="ORF">PV09_02231</name>
</gene>
<feature type="region of interest" description="Disordered" evidence="1">
    <location>
        <begin position="121"/>
        <end position="145"/>
    </location>
</feature>
<dbReference type="AlphaFoldDB" id="A0A0D2AKM6"/>
<dbReference type="OrthoDB" id="5409186at2759"/>
<evidence type="ECO:0000256" key="1">
    <source>
        <dbReference type="SAM" id="MobiDB-lite"/>
    </source>
</evidence>
<dbReference type="GeneID" id="27310204"/>
<proteinExistence type="predicted"/>